<dbReference type="InterPro" id="IPR011251">
    <property type="entry name" value="Luciferase-like_dom"/>
</dbReference>
<accession>A0A917ND33</accession>
<protein>
    <submittedName>
        <fullName evidence="6">LLM class F420-dependent oxidoreductase</fullName>
    </submittedName>
</protein>
<evidence type="ECO:0000259" key="5">
    <source>
        <dbReference type="Pfam" id="PF00296"/>
    </source>
</evidence>
<dbReference type="InterPro" id="IPR050172">
    <property type="entry name" value="SsuD_RutA_monooxygenase"/>
</dbReference>
<dbReference type="Proteomes" id="UP000597989">
    <property type="component" value="Unassembled WGS sequence"/>
</dbReference>
<dbReference type="EMBL" id="BMMT01000010">
    <property type="protein sequence ID" value="GGI91049.1"/>
    <property type="molecule type" value="Genomic_DNA"/>
</dbReference>
<gene>
    <name evidence="6" type="primary">hmd</name>
    <name evidence="6" type="ORF">GCM10011581_30100</name>
</gene>
<evidence type="ECO:0000256" key="4">
    <source>
        <dbReference type="ARBA" id="ARBA00023033"/>
    </source>
</evidence>
<keyword evidence="1" id="KW-0285">Flavoprotein</keyword>
<dbReference type="SUPFAM" id="SSF51679">
    <property type="entry name" value="Bacterial luciferase-like"/>
    <property type="match status" value="1"/>
</dbReference>
<dbReference type="GO" id="GO:0008726">
    <property type="term" value="F:alkanesulfonate monooxygenase activity"/>
    <property type="evidence" value="ECO:0007669"/>
    <property type="project" value="TreeGrafter"/>
</dbReference>
<dbReference type="GO" id="GO:0046306">
    <property type="term" value="P:alkanesulfonate catabolic process"/>
    <property type="evidence" value="ECO:0007669"/>
    <property type="project" value="TreeGrafter"/>
</dbReference>
<dbReference type="Pfam" id="PF00296">
    <property type="entry name" value="Bac_luciferase"/>
    <property type="match status" value="1"/>
</dbReference>
<evidence type="ECO:0000313" key="6">
    <source>
        <dbReference type="EMBL" id="GGI91049.1"/>
    </source>
</evidence>
<organism evidence="6 7">
    <name type="scientific">Saccharopolyspora thermophila</name>
    <dbReference type="NCBI Taxonomy" id="89367"/>
    <lineage>
        <taxon>Bacteria</taxon>
        <taxon>Bacillati</taxon>
        <taxon>Actinomycetota</taxon>
        <taxon>Actinomycetes</taxon>
        <taxon>Pseudonocardiales</taxon>
        <taxon>Pseudonocardiaceae</taxon>
        <taxon>Saccharopolyspora</taxon>
    </lineage>
</organism>
<comment type="caution">
    <text evidence="6">The sequence shown here is derived from an EMBL/GenBank/DDBJ whole genome shotgun (WGS) entry which is preliminary data.</text>
</comment>
<dbReference type="InterPro" id="IPR019923">
    <property type="entry name" value="Lucif-like_OxRdtase_MSMEG_2516"/>
</dbReference>
<sequence length="328" mass="36373">MRWHPDPVPRHRDRMRDFRFSYTIVGVDSSFAETCRRAEQHGYDAVLAADHLGLPAPFPALVAAANATERLRVGTLVLNTPFWNPALLAREIATADVLTGGRLEVGLGAGHMKWEYDEARIPWKPFGARAQRLRDTIDELTRLFAADGYEQQAALRDAFGIPVLRPVQRRGFGGYGPPLLVGGTGDRILRIAAETADIVGIAGAYQIKGAPPGTMRIGTAEEADDRIRYVRDQAGDRADQLEWHVLTQLVVVTDDRRAAAEQAVARFGSAMSVDELLDTPFALIGSVDELADQVLRNRERYGFTHYTVHGPYMDTFAPVIRRVRELTT</sequence>
<dbReference type="PANTHER" id="PTHR42847">
    <property type="entry name" value="ALKANESULFONATE MONOOXYGENASE"/>
    <property type="match status" value="1"/>
</dbReference>
<name>A0A917ND33_9PSEU</name>
<dbReference type="InterPro" id="IPR036661">
    <property type="entry name" value="Luciferase-like_sf"/>
</dbReference>
<dbReference type="AlphaFoldDB" id="A0A917ND33"/>
<keyword evidence="3" id="KW-0560">Oxidoreductase</keyword>
<evidence type="ECO:0000256" key="1">
    <source>
        <dbReference type="ARBA" id="ARBA00022630"/>
    </source>
</evidence>
<dbReference type="Gene3D" id="3.20.20.30">
    <property type="entry name" value="Luciferase-like domain"/>
    <property type="match status" value="1"/>
</dbReference>
<evidence type="ECO:0000256" key="2">
    <source>
        <dbReference type="ARBA" id="ARBA00022643"/>
    </source>
</evidence>
<dbReference type="PANTHER" id="PTHR42847:SF4">
    <property type="entry name" value="ALKANESULFONATE MONOOXYGENASE-RELATED"/>
    <property type="match status" value="1"/>
</dbReference>
<feature type="domain" description="Luciferase-like" evidence="5">
    <location>
        <begin position="31"/>
        <end position="267"/>
    </location>
</feature>
<keyword evidence="4" id="KW-0503">Monooxygenase</keyword>
<keyword evidence="2" id="KW-0288">FMN</keyword>
<proteinExistence type="predicted"/>
<dbReference type="NCBIfam" id="TIGR03621">
    <property type="entry name" value="F420_MSMEG_2516"/>
    <property type="match status" value="1"/>
</dbReference>
<evidence type="ECO:0000256" key="3">
    <source>
        <dbReference type="ARBA" id="ARBA00023002"/>
    </source>
</evidence>
<reference evidence="6 7" key="1">
    <citation type="journal article" date="2014" name="Int. J. Syst. Evol. Microbiol.">
        <title>Complete genome sequence of Corynebacterium casei LMG S-19264T (=DSM 44701T), isolated from a smear-ripened cheese.</title>
        <authorList>
            <consortium name="US DOE Joint Genome Institute (JGI-PGF)"/>
            <person name="Walter F."/>
            <person name="Albersmeier A."/>
            <person name="Kalinowski J."/>
            <person name="Ruckert C."/>
        </authorList>
    </citation>
    <scope>NUCLEOTIDE SEQUENCE [LARGE SCALE GENOMIC DNA]</scope>
    <source>
        <strain evidence="6 7">CGMCC 4.7206</strain>
    </source>
</reference>
<evidence type="ECO:0000313" key="7">
    <source>
        <dbReference type="Proteomes" id="UP000597989"/>
    </source>
</evidence>